<keyword evidence="1 4" id="KW-0378">Hydrolase</keyword>
<evidence type="ECO:0000259" key="3">
    <source>
        <dbReference type="PROSITE" id="PS50263"/>
    </source>
</evidence>
<dbReference type="AlphaFoldDB" id="A0A1M6PAL6"/>
<dbReference type="SUPFAM" id="SSF56317">
    <property type="entry name" value="Carbon-nitrogen hydrolase"/>
    <property type="match status" value="1"/>
</dbReference>
<name>A0A1M6PAL6_PSETH</name>
<dbReference type="OrthoDB" id="9760188at2"/>
<dbReference type="RefSeq" id="WP_073455295.1">
    <property type="nucleotide sequence ID" value="NZ_CALGVN010000053.1"/>
</dbReference>
<dbReference type="EMBL" id="FRAP01000002">
    <property type="protein sequence ID" value="SHK05011.1"/>
    <property type="molecule type" value="Genomic_DNA"/>
</dbReference>
<evidence type="ECO:0000313" key="5">
    <source>
        <dbReference type="Proteomes" id="UP000184363"/>
    </source>
</evidence>
<dbReference type="Gene3D" id="3.60.110.10">
    <property type="entry name" value="Carbon-nitrogen hydrolase"/>
    <property type="match status" value="1"/>
</dbReference>
<accession>A0A1M6PAL6</accession>
<proteinExistence type="predicted"/>
<keyword evidence="5" id="KW-1185">Reference proteome</keyword>
<dbReference type="InterPro" id="IPR050345">
    <property type="entry name" value="Aliph_Amidase/BUP"/>
</dbReference>
<protein>
    <submittedName>
        <fullName evidence="4">Predicted amidohydrolase</fullName>
    </submittedName>
</protein>
<feature type="compositionally biased region" description="Basic and acidic residues" evidence="2">
    <location>
        <begin position="258"/>
        <end position="268"/>
    </location>
</feature>
<dbReference type="InterPro" id="IPR003010">
    <property type="entry name" value="C-N_Hydrolase"/>
</dbReference>
<dbReference type="PANTHER" id="PTHR43674:SF2">
    <property type="entry name" value="BETA-UREIDOPROPIONASE"/>
    <property type="match status" value="1"/>
</dbReference>
<evidence type="ECO:0000256" key="2">
    <source>
        <dbReference type="SAM" id="MobiDB-lite"/>
    </source>
</evidence>
<evidence type="ECO:0000313" key="4">
    <source>
        <dbReference type="EMBL" id="SHK05011.1"/>
    </source>
</evidence>
<sequence>MKDVVDVALVQFAPTTLDPIANREAMIAAVRRIAREHPADLVVFPELATTGYPPPDHDAWYGRLLARAAEPVPGPTTEALCTVAAQTGAHVATGIAELRPGGDLANALVLVTPAGRIVVHRKVHLFGTEAHYFVPGDRLSVADTDLGRIGLSVCYDSKFPEAARSQALAGAEILVCVFAYADDPAAPLDLLTHRAVVRAWENQVHFVAVNRLGEEYGVRYVGRSVAADPSGRILTRGHGAEDPVVRARLTRRALTEVRRGPADRRPDVYGDPAPAVVVQARTPPHPGRESA</sequence>
<reference evidence="4 5" key="1">
    <citation type="submission" date="2016-11" db="EMBL/GenBank/DDBJ databases">
        <authorList>
            <person name="Jaros S."/>
            <person name="Januszkiewicz K."/>
            <person name="Wedrychowicz H."/>
        </authorList>
    </citation>
    <scope>NUCLEOTIDE SEQUENCE [LARGE SCALE GENOMIC DNA]</scope>
    <source>
        <strain evidence="4 5">DSM 43832</strain>
    </source>
</reference>
<organism evidence="4 5">
    <name type="scientific">Pseudonocardia thermophila</name>
    <dbReference type="NCBI Taxonomy" id="1848"/>
    <lineage>
        <taxon>Bacteria</taxon>
        <taxon>Bacillati</taxon>
        <taxon>Actinomycetota</taxon>
        <taxon>Actinomycetes</taxon>
        <taxon>Pseudonocardiales</taxon>
        <taxon>Pseudonocardiaceae</taxon>
        <taxon>Pseudonocardia</taxon>
    </lineage>
</organism>
<feature type="domain" description="CN hydrolase" evidence="3">
    <location>
        <begin position="5"/>
        <end position="251"/>
    </location>
</feature>
<dbReference type="STRING" id="1848.SAMN05443637_102151"/>
<dbReference type="GO" id="GO:0016811">
    <property type="term" value="F:hydrolase activity, acting on carbon-nitrogen (but not peptide) bonds, in linear amides"/>
    <property type="evidence" value="ECO:0007669"/>
    <property type="project" value="TreeGrafter"/>
</dbReference>
<evidence type="ECO:0000256" key="1">
    <source>
        <dbReference type="ARBA" id="ARBA00022801"/>
    </source>
</evidence>
<dbReference type="CDD" id="cd07197">
    <property type="entry name" value="nitrilase"/>
    <property type="match status" value="1"/>
</dbReference>
<feature type="region of interest" description="Disordered" evidence="2">
    <location>
        <begin position="258"/>
        <end position="291"/>
    </location>
</feature>
<dbReference type="Pfam" id="PF00795">
    <property type="entry name" value="CN_hydrolase"/>
    <property type="match status" value="1"/>
</dbReference>
<gene>
    <name evidence="4" type="ORF">SAMN05443637_102151</name>
</gene>
<dbReference type="PANTHER" id="PTHR43674">
    <property type="entry name" value="NITRILASE C965.09-RELATED"/>
    <property type="match status" value="1"/>
</dbReference>
<dbReference type="InterPro" id="IPR036526">
    <property type="entry name" value="C-N_Hydrolase_sf"/>
</dbReference>
<dbReference type="PROSITE" id="PS50263">
    <property type="entry name" value="CN_HYDROLASE"/>
    <property type="match status" value="1"/>
</dbReference>
<dbReference type="Proteomes" id="UP000184363">
    <property type="component" value="Unassembled WGS sequence"/>
</dbReference>